<keyword evidence="12" id="KW-1185">Reference proteome</keyword>
<dbReference type="CDD" id="cd14099">
    <property type="entry name" value="STKc_PLK"/>
    <property type="match status" value="1"/>
</dbReference>
<dbReference type="SMART" id="SM00220">
    <property type="entry name" value="S_TKc"/>
    <property type="match status" value="1"/>
</dbReference>
<dbReference type="InterPro" id="IPR000719">
    <property type="entry name" value="Prot_kinase_dom"/>
</dbReference>
<dbReference type="GO" id="GO:0005816">
    <property type="term" value="C:spindle pole body"/>
    <property type="evidence" value="ECO:0007669"/>
    <property type="project" value="TreeGrafter"/>
</dbReference>
<keyword evidence="2 7" id="KW-0808">Transferase</keyword>
<dbReference type="CDD" id="cd13118">
    <property type="entry name" value="POLO_box_1"/>
    <property type="match status" value="1"/>
</dbReference>
<dbReference type="Gene3D" id="3.30.1120.30">
    <property type="entry name" value="POLO box domain"/>
    <property type="match status" value="2"/>
</dbReference>
<keyword evidence="1 7" id="KW-0723">Serine/threonine-protein kinase</keyword>
<dbReference type="STRING" id="1051890.A0A3N4M2D9"/>
<dbReference type="InterPro" id="IPR000959">
    <property type="entry name" value="POLO_box_dom"/>
</dbReference>
<dbReference type="PANTHER" id="PTHR24345">
    <property type="entry name" value="SERINE/THREONINE-PROTEIN KINASE PLK"/>
    <property type="match status" value="1"/>
</dbReference>
<evidence type="ECO:0000256" key="3">
    <source>
        <dbReference type="ARBA" id="ARBA00022741"/>
    </source>
</evidence>
<feature type="domain" description="Protein kinase" evidence="9">
    <location>
        <begin position="51"/>
        <end position="313"/>
    </location>
</feature>
<dbReference type="Pfam" id="PF00069">
    <property type="entry name" value="Pkinase"/>
    <property type="match status" value="1"/>
</dbReference>
<evidence type="ECO:0000256" key="7">
    <source>
        <dbReference type="RuleBase" id="RU361162"/>
    </source>
</evidence>
<feature type="region of interest" description="Disordered" evidence="8">
    <location>
        <begin position="1"/>
        <end position="30"/>
    </location>
</feature>
<feature type="binding site" evidence="6">
    <location>
        <position position="83"/>
    </location>
    <ligand>
        <name>ATP</name>
        <dbReference type="ChEBI" id="CHEBI:30616"/>
    </ligand>
</feature>
<evidence type="ECO:0000259" key="10">
    <source>
        <dbReference type="PROSITE" id="PS50078"/>
    </source>
</evidence>
<organism evidence="11 12">
    <name type="scientific">Terfezia boudieri ATCC MYA-4762</name>
    <dbReference type="NCBI Taxonomy" id="1051890"/>
    <lineage>
        <taxon>Eukaryota</taxon>
        <taxon>Fungi</taxon>
        <taxon>Dikarya</taxon>
        <taxon>Ascomycota</taxon>
        <taxon>Pezizomycotina</taxon>
        <taxon>Pezizomycetes</taxon>
        <taxon>Pezizales</taxon>
        <taxon>Pezizaceae</taxon>
        <taxon>Terfezia</taxon>
    </lineage>
</organism>
<dbReference type="PANTHER" id="PTHR24345:SF0">
    <property type="entry name" value="CELL CYCLE SERINE_THREONINE-PROTEIN KINASE CDC5_MSD2"/>
    <property type="match status" value="1"/>
</dbReference>
<dbReference type="EC" id="2.7.11.21" evidence="7"/>
<evidence type="ECO:0000256" key="1">
    <source>
        <dbReference type="ARBA" id="ARBA00022527"/>
    </source>
</evidence>
<evidence type="ECO:0000313" key="11">
    <source>
        <dbReference type="EMBL" id="RPB27101.1"/>
    </source>
</evidence>
<dbReference type="PROSITE" id="PS50011">
    <property type="entry name" value="PROTEIN_KINASE_DOM"/>
    <property type="match status" value="1"/>
</dbReference>
<gene>
    <name evidence="11" type="ORF">L211DRAFT_780245</name>
</gene>
<dbReference type="GO" id="GO:0000922">
    <property type="term" value="C:spindle pole"/>
    <property type="evidence" value="ECO:0007669"/>
    <property type="project" value="TreeGrafter"/>
</dbReference>
<dbReference type="PROSITE" id="PS00108">
    <property type="entry name" value="PROTEIN_KINASE_ST"/>
    <property type="match status" value="1"/>
</dbReference>
<dbReference type="AlphaFoldDB" id="A0A3N4M2D9"/>
<dbReference type="PROSITE" id="PS00107">
    <property type="entry name" value="PROTEIN_KINASE_ATP"/>
    <property type="match status" value="1"/>
</dbReference>
<dbReference type="GO" id="GO:0000776">
    <property type="term" value="C:kinetochore"/>
    <property type="evidence" value="ECO:0007669"/>
    <property type="project" value="TreeGrafter"/>
</dbReference>
<dbReference type="InterPro" id="IPR008271">
    <property type="entry name" value="Ser/Thr_kinase_AS"/>
</dbReference>
<dbReference type="InterPro" id="IPR011009">
    <property type="entry name" value="Kinase-like_dom_sf"/>
</dbReference>
<dbReference type="GO" id="GO:0004674">
    <property type="term" value="F:protein serine/threonine kinase activity"/>
    <property type="evidence" value="ECO:0007669"/>
    <property type="project" value="UniProtKB-KW"/>
</dbReference>
<dbReference type="EMBL" id="ML121532">
    <property type="protein sequence ID" value="RPB27101.1"/>
    <property type="molecule type" value="Genomic_DNA"/>
</dbReference>
<dbReference type="PROSITE" id="PS50078">
    <property type="entry name" value="POLO_BOX"/>
    <property type="match status" value="1"/>
</dbReference>
<accession>A0A3N4M2D9</accession>
<keyword evidence="5 6" id="KW-0067">ATP-binding</keyword>
<dbReference type="Gene3D" id="1.10.510.10">
    <property type="entry name" value="Transferase(Phosphotransferase) domain 1"/>
    <property type="match status" value="1"/>
</dbReference>
<evidence type="ECO:0000313" key="12">
    <source>
        <dbReference type="Proteomes" id="UP000267821"/>
    </source>
</evidence>
<name>A0A3N4M2D9_9PEZI</name>
<comment type="catalytic activity">
    <reaction evidence="7">
        <text>L-threonyl-[protein] + ATP = O-phospho-L-threonyl-[protein] + ADP + H(+)</text>
        <dbReference type="Rhea" id="RHEA:46608"/>
        <dbReference type="Rhea" id="RHEA-COMP:11060"/>
        <dbReference type="Rhea" id="RHEA-COMP:11605"/>
        <dbReference type="ChEBI" id="CHEBI:15378"/>
        <dbReference type="ChEBI" id="CHEBI:30013"/>
        <dbReference type="ChEBI" id="CHEBI:30616"/>
        <dbReference type="ChEBI" id="CHEBI:61977"/>
        <dbReference type="ChEBI" id="CHEBI:456216"/>
        <dbReference type="EC" id="2.7.11.21"/>
    </reaction>
</comment>
<dbReference type="SUPFAM" id="SSF82615">
    <property type="entry name" value="Polo-box domain"/>
    <property type="match status" value="2"/>
</dbReference>
<evidence type="ECO:0000256" key="8">
    <source>
        <dbReference type="SAM" id="MobiDB-lite"/>
    </source>
</evidence>
<dbReference type="GO" id="GO:0005524">
    <property type="term" value="F:ATP binding"/>
    <property type="evidence" value="ECO:0007669"/>
    <property type="project" value="UniProtKB-UniRule"/>
</dbReference>
<dbReference type="OrthoDB" id="408964at2759"/>
<evidence type="ECO:0000256" key="4">
    <source>
        <dbReference type="ARBA" id="ARBA00022777"/>
    </source>
</evidence>
<dbReference type="GO" id="GO:0007052">
    <property type="term" value="P:mitotic spindle organization"/>
    <property type="evidence" value="ECO:0007669"/>
    <property type="project" value="TreeGrafter"/>
</dbReference>
<sequence length="694" mass="76075">PAPSPSPFPSPSSPSPQPTTKPKTPHKPLHKKYLCATPPVFLRNKRRNLTYDRGRQLGEGGFARCYLVQNKEGKLFAAKTVAKQSLGNPRMRQKFFGEIHVQKMMRHPNVVRFNECFEDENNIYLILELCSNKSLVEMLRRRSHLTEPEARHITLQLLGALKYMHHTKHVIHRDLKLGNIFLDSYMNVKIGDFGLAALLVSSSDRKTTMCGTPNYIAPEVLYGSKSCGGDGSGHSFEVDLWSMGVIIYALLVGKPPFQAKEVEEIYRNIKECKVGFPEDCRVSGGAKALVKSLLHTDPERRPGIDSIVEHPWFRQGWFPRTIPETALVKEPVWRSSRGDHISANSTAASSSSSNAMDPFPTAPNLSLAIGAPIQNTSTSSILDSLHSHITFLTTALTTLAGPTASSAKAKEEIRQWRSGARNKSVFITKWVDYTNKFGIGYVLTDGTVGVMFNDNSGIVCEGLPSAAGSTTSTGAAGEACGSSATRYAGRLKLPADFEIARMGGGLVVNKVGMWRRFGAFMRDNLEGGEEFVFTPHSGGAGFGETREIVFVTNYARMRDGAVFRFSNGAVQLVSVDHTKIVLEQGAGVVRFLGRKGKIWVLGTEEVRQVVAASSSSIAEGGGQLRREEVRELREEGLEGRLAFLRGFLRGWWREGKVPGVRRRVGQGGGVREEGERAAKEEVVVLGEVEPGADG</sequence>
<dbReference type="FunFam" id="3.30.200.20:FF:000042">
    <property type="entry name" value="Aurora kinase A"/>
    <property type="match status" value="1"/>
</dbReference>
<reference evidence="11 12" key="1">
    <citation type="journal article" date="2018" name="Nat. Ecol. Evol.">
        <title>Pezizomycetes genomes reveal the molecular basis of ectomycorrhizal truffle lifestyle.</title>
        <authorList>
            <person name="Murat C."/>
            <person name="Payen T."/>
            <person name="Noel B."/>
            <person name="Kuo A."/>
            <person name="Morin E."/>
            <person name="Chen J."/>
            <person name="Kohler A."/>
            <person name="Krizsan K."/>
            <person name="Balestrini R."/>
            <person name="Da Silva C."/>
            <person name="Montanini B."/>
            <person name="Hainaut M."/>
            <person name="Levati E."/>
            <person name="Barry K.W."/>
            <person name="Belfiori B."/>
            <person name="Cichocki N."/>
            <person name="Clum A."/>
            <person name="Dockter R.B."/>
            <person name="Fauchery L."/>
            <person name="Guy J."/>
            <person name="Iotti M."/>
            <person name="Le Tacon F."/>
            <person name="Lindquist E.A."/>
            <person name="Lipzen A."/>
            <person name="Malagnac F."/>
            <person name="Mello A."/>
            <person name="Molinier V."/>
            <person name="Miyauchi S."/>
            <person name="Poulain J."/>
            <person name="Riccioni C."/>
            <person name="Rubini A."/>
            <person name="Sitrit Y."/>
            <person name="Splivallo R."/>
            <person name="Traeger S."/>
            <person name="Wang M."/>
            <person name="Zifcakova L."/>
            <person name="Wipf D."/>
            <person name="Zambonelli A."/>
            <person name="Paolocci F."/>
            <person name="Nowrousian M."/>
            <person name="Ottonello S."/>
            <person name="Baldrian P."/>
            <person name="Spatafora J.W."/>
            <person name="Henrissat B."/>
            <person name="Nagy L.G."/>
            <person name="Aury J.M."/>
            <person name="Wincker P."/>
            <person name="Grigoriev I.V."/>
            <person name="Bonfante P."/>
            <person name="Martin F.M."/>
        </authorList>
    </citation>
    <scope>NUCLEOTIDE SEQUENCE [LARGE SCALE GENOMIC DNA]</scope>
    <source>
        <strain evidence="11 12">ATCC MYA-4762</strain>
    </source>
</reference>
<feature type="domain" description="POLO box" evidence="10">
    <location>
        <begin position="426"/>
        <end position="516"/>
    </location>
</feature>
<comment type="similarity">
    <text evidence="7">Belongs to the protein kinase superfamily. Ser/Thr protein kinase family. CDC5/Polo subfamily.</text>
</comment>
<evidence type="ECO:0000256" key="5">
    <source>
        <dbReference type="ARBA" id="ARBA00022840"/>
    </source>
</evidence>
<dbReference type="Pfam" id="PF00659">
    <property type="entry name" value="POLO_box"/>
    <property type="match status" value="1"/>
</dbReference>
<dbReference type="InterPro" id="IPR017441">
    <property type="entry name" value="Protein_kinase_ATP_BS"/>
</dbReference>
<evidence type="ECO:0000256" key="6">
    <source>
        <dbReference type="PROSITE-ProRule" id="PRU10141"/>
    </source>
</evidence>
<evidence type="ECO:0000259" key="9">
    <source>
        <dbReference type="PROSITE" id="PS50011"/>
    </source>
</evidence>
<evidence type="ECO:0000256" key="2">
    <source>
        <dbReference type="ARBA" id="ARBA00022679"/>
    </source>
</evidence>
<feature type="non-terminal residue" evidence="11">
    <location>
        <position position="1"/>
    </location>
</feature>
<keyword evidence="4 7" id="KW-0418">Kinase</keyword>
<feature type="compositionally biased region" description="Pro residues" evidence="8">
    <location>
        <begin position="1"/>
        <end position="19"/>
    </location>
</feature>
<dbReference type="SUPFAM" id="SSF56112">
    <property type="entry name" value="Protein kinase-like (PK-like)"/>
    <property type="match status" value="1"/>
</dbReference>
<dbReference type="Proteomes" id="UP000267821">
    <property type="component" value="Unassembled WGS sequence"/>
</dbReference>
<proteinExistence type="inferred from homology"/>
<dbReference type="InParanoid" id="A0A3N4M2D9"/>
<dbReference type="FunFam" id="1.10.510.10:FF:000571">
    <property type="entry name" value="Maternal embryonic leucine zipper kinase"/>
    <property type="match status" value="1"/>
</dbReference>
<dbReference type="GO" id="GO:0005737">
    <property type="term" value="C:cytoplasm"/>
    <property type="evidence" value="ECO:0007669"/>
    <property type="project" value="TreeGrafter"/>
</dbReference>
<dbReference type="FunCoup" id="A0A3N4M2D9">
    <property type="interactions" value="286"/>
</dbReference>
<dbReference type="GO" id="GO:0005634">
    <property type="term" value="C:nucleus"/>
    <property type="evidence" value="ECO:0007669"/>
    <property type="project" value="TreeGrafter"/>
</dbReference>
<dbReference type="InterPro" id="IPR033701">
    <property type="entry name" value="POLO_box_1"/>
</dbReference>
<protein>
    <recommendedName>
        <fullName evidence="7">Serine/threonine-protein kinase</fullName>
        <ecNumber evidence="7">2.7.11.21</ecNumber>
    </recommendedName>
</protein>
<dbReference type="InterPro" id="IPR036947">
    <property type="entry name" value="POLO_box_dom_sf"/>
</dbReference>
<keyword evidence="3 6" id="KW-0547">Nucleotide-binding</keyword>